<evidence type="ECO:0000313" key="2">
    <source>
        <dbReference type="EMBL" id="WPU63625.1"/>
    </source>
</evidence>
<evidence type="ECO:0000313" key="3">
    <source>
        <dbReference type="Proteomes" id="UP001324634"/>
    </source>
</evidence>
<proteinExistence type="predicted"/>
<feature type="signal peptide" evidence="1">
    <location>
        <begin position="1"/>
        <end position="31"/>
    </location>
</feature>
<dbReference type="AlphaFoldDB" id="A0AAX4HK66"/>
<reference evidence="2 3" key="1">
    <citation type="submission" date="2023-11" db="EMBL/GenBank/DDBJ databases">
        <title>Peredibacter starrii A3.12.</title>
        <authorList>
            <person name="Mitchell R.J."/>
        </authorList>
    </citation>
    <scope>NUCLEOTIDE SEQUENCE [LARGE SCALE GENOMIC DNA]</scope>
    <source>
        <strain evidence="2 3">A3.12</strain>
    </source>
</reference>
<gene>
    <name evidence="2" type="ORF">SOO65_13095</name>
</gene>
<evidence type="ECO:0008006" key="4">
    <source>
        <dbReference type="Google" id="ProtNLM"/>
    </source>
</evidence>
<dbReference type="Proteomes" id="UP001324634">
    <property type="component" value="Chromosome"/>
</dbReference>
<dbReference type="RefSeq" id="WP_321390673.1">
    <property type="nucleotide sequence ID" value="NZ_CP139487.1"/>
</dbReference>
<sequence>MKINRKGLSSQILIAAMAGSVLMFMLQAARAQSNDQALQNMQSNNSSNAALAQASGANQTYQSSNTGQVLQIGMPQKSLGRRLWENTSLSYYQQFLGPTAAGGGNTYNVFQEGLDTPNSGFAPMQSFHAVNLRHQINTDWAVGATLSAANGYTKEVNNKDRSGGTFTNRPDSEFFNARAYVSLPSLRFAAGTLFSTLSYEFPTSEISKDDEMRFGWVASNSFAFNLPNLHWNVGLMSQIYRIYYNNNVKAAPFVGGRPTALQTMIVSGGPYANYRFNDKWQVGSVITMDWDQRGAQTGSRDFNNNLSHRGRLSLTYFPQQIKYLQSVGLFSQALLKFRPETTAFGADFAVRF</sequence>
<dbReference type="EMBL" id="CP139487">
    <property type="protein sequence ID" value="WPU63625.1"/>
    <property type="molecule type" value="Genomic_DNA"/>
</dbReference>
<protein>
    <recommendedName>
        <fullName evidence="4">MetA-pathway of phenol degradation</fullName>
    </recommendedName>
</protein>
<evidence type="ECO:0000256" key="1">
    <source>
        <dbReference type="SAM" id="SignalP"/>
    </source>
</evidence>
<accession>A0AAX4HK66</accession>
<feature type="chain" id="PRO_5043915200" description="MetA-pathway of phenol degradation" evidence="1">
    <location>
        <begin position="32"/>
        <end position="352"/>
    </location>
</feature>
<keyword evidence="1" id="KW-0732">Signal</keyword>
<dbReference type="KEGG" id="psti:SOO65_13095"/>
<keyword evidence="3" id="KW-1185">Reference proteome</keyword>
<organism evidence="2 3">
    <name type="scientific">Peredibacter starrii</name>
    <dbReference type="NCBI Taxonomy" id="28202"/>
    <lineage>
        <taxon>Bacteria</taxon>
        <taxon>Pseudomonadati</taxon>
        <taxon>Bdellovibrionota</taxon>
        <taxon>Bacteriovoracia</taxon>
        <taxon>Bacteriovoracales</taxon>
        <taxon>Bacteriovoracaceae</taxon>
        <taxon>Peredibacter</taxon>
    </lineage>
</organism>
<name>A0AAX4HK66_9BACT</name>